<dbReference type="GO" id="GO:0005886">
    <property type="term" value="C:plasma membrane"/>
    <property type="evidence" value="ECO:0007669"/>
    <property type="project" value="UniProtKB-SubCell"/>
</dbReference>
<dbReference type="AlphaFoldDB" id="A0A0F4GNU1"/>
<evidence type="ECO:0000256" key="4">
    <source>
        <dbReference type="ARBA" id="ARBA00009909"/>
    </source>
</evidence>
<evidence type="ECO:0000259" key="21">
    <source>
        <dbReference type="PROSITE" id="PS50222"/>
    </source>
</evidence>
<evidence type="ECO:0000259" key="20">
    <source>
        <dbReference type="PROSITE" id="PS50031"/>
    </source>
</evidence>
<feature type="region of interest" description="Disordered" evidence="19">
    <location>
        <begin position="634"/>
        <end position="663"/>
    </location>
</feature>
<feature type="compositionally biased region" description="Basic and acidic residues" evidence="19">
    <location>
        <begin position="793"/>
        <end position="812"/>
    </location>
</feature>
<gene>
    <name evidence="22" type="ORF">TI39_contig374g00022</name>
</gene>
<dbReference type="GO" id="GO:0006897">
    <property type="term" value="P:endocytosis"/>
    <property type="evidence" value="ECO:0007669"/>
    <property type="project" value="UniProtKB-KW"/>
</dbReference>
<feature type="coiled-coil region" evidence="18">
    <location>
        <begin position="384"/>
        <end position="411"/>
    </location>
</feature>
<dbReference type="Pfam" id="PF12761">
    <property type="entry name" value="End3"/>
    <property type="match status" value="1"/>
</dbReference>
<feature type="region of interest" description="Disordered" evidence="19">
    <location>
        <begin position="311"/>
        <end position="338"/>
    </location>
</feature>
<keyword evidence="10" id="KW-0967">Endosome</keyword>
<dbReference type="GO" id="GO:0005509">
    <property type="term" value="F:calcium ion binding"/>
    <property type="evidence" value="ECO:0007669"/>
    <property type="project" value="InterPro"/>
</dbReference>
<keyword evidence="8" id="KW-0254">Endocytosis</keyword>
<dbReference type="Pfam" id="PF12763">
    <property type="entry name" value="EH"/>
    <property type="match status" value="1"/>
</dbReference>
<evidence type="ECO:0000256" key="14">
    <source>
        <dbReference type="ARBA" id="ARBA00023203"/>
    </source>
</evidence>
<evidence type="ECO:0000256" key="15">
    <source>
        <dbReference type="ARBA" id="ARBA00023212"/>
    </source>
</evidence>
<dbReference type="CDD" id="cd00052">
    <property type="entry name" value="EH"/>
    <property type="match status" value="1"/>
</dbReference>
<keyword evidence="15" id="KW-0206">Cytoskeleton</keyword>
<feature type="domain" description="EF-hand" evidence="21">
    <location>
        <begin position="43"/>
        <end position="78"/>
    </location>
</feature>
<evidence type="ECO:0000313" key="23">
    <source>
        <dbReference type="Proteomes" id="UP000033647"/>
    </source>
</evidence>
<evidence type="ECO:0000256" key="7">
    <source>
        <dbReference type="ARBA" id="ARBA00022490"/>
    </source>
</evidence>
<dbReference type="PANTHER" id="PTHR11216">
    <property type="entry name" value="EH DOMAIN"/>
    <property type="match status" value="1"/>
</dbReference>
<comment type="similarity">
    <text evidence="4">Belongs to the END3 family.</text>
</comment>
<keyword evidence="9" id="KW-0677">Repeat</keyword>
<dbReference type="GO" id="GO:0030479">
    <property type="term" value="C:actin cortical patch"/>
    <property type="evidence" value="ECO:0007669"/>
    <property type="project" value="UniProtKB-SubCell"/>
</dbReference>
<dbReference type="Proteomes" id="UP000033647">
    <property type="component" value="Unassembled WGS sequence"/>
</dbReference>
<dbReference type="InterPro" id="IPR025604">
    <property type="entry name" value="End3"/>
</dbReference>
<dbReference type="Gene3D" id="1.10.238.10">
    <property type="entry name" value="EF-hand"/>
    <property type="match status" value="2"/>
</dbReference>
<dbReference type="PROSITE" id="PS50031">
    <property type="entry name" value="EH"/>
    <property type="match status" value="2"/>
</dbReference>
<evidence type="ECO:0000256" key="5">
    <source>
        <dbReference type="ARBA" id="ARBA00011159"/>
    </source>
</evidence>
<protein>
    <recommendedName>
        <fullName evidence="17">Endocytosis protein 3</fullName>
    </recommendedName>
</protein>
<evidence type="ECO:0000256" key="1">
    <source>
        <dbReference type="ARBA" id="ARBA00004125"/>
    </source>
</evidence>
<accession>A0A0F4GNU1</accession>
<evidence type="ECO:0000256" key="18">
    <source>
        <dbReference type="SAM" id="Coils"/>
    </source>
</evidence>
<dbReference type="PROSITE" id="PS00018">
    <property type="entry name" value="EF_HAND_1"/>
    <property type="match status" value="1"/>
</dbReference>
<dbReference type="GO" id="GO:0016197">
    <property type="term" value="P:endosomal transport"/>
    <property type="evidence" value="ECO:0007669"/>
    <property type="project" value="TreeGrafter"/>
</dbReference>
<feature type="compositionally biased region" description="Basic and acidic residues" evidence="19">
    <location>
        <begin position="760"/>
        <end position="772"/>
    </location>
</feature>
<dbReference type="GO" id="GO:0010008">
    <property type="term" value="C:endosome membrane"/>
    <property type="evidence" value="ECO:0007669"/>
    <property type="project" value="UniProtKB-SubCell"/>
</dbReference>
<evidence type="ECO:0000256" key="16">
    <source>
        <dbReference type="ARBA" id="ARBA00025194"/>
    </source>
</evidence>
<evidence type="ECO:0000256" key="9">
    <source>
        <dbReference type="ARBA" id="ARBA00022737"/>
    </source>
</evidence>
<keyword evidence="11" id="KW-0106">Calcium</keyword>
<organism evidence="22 23">
    <name type="scientific">Zymoseptoria brevis</name>
    <dbReference type="NCBI Taxonomy" id="1047168"/>
    <lineage>
        <taxon>Eukaryota</taxon>
        <taxon>Fungi</taxon>
        <taxon>Dikarya</taxon>
        <taxon>Ascomycota</taxon>
        <taxon>Pezizomycotina</taxon>
        <taxon>Dothideomycetes</taxon>
        <taxon>Dothideomycetidae</taxon>
        <taxon>Mycosphaerellales</taxon>
        <taxon>Mycosphaerellaceae</taxon>
        <taxon>Zymoseptoria</taxon>
    </lineage>
</organism>
<keyword evidence="12 18" id="KW-0175">Coiled coil</keyword>
<dbReference type="SUPFAM" id="SSF47473">
    <property type="entry name" value="EF-hand"/>
    <property type="match status" value="2"/>
</dbReference>
<keyword evidence="13" id="KW-0472">Membrane</keyword>
<evidence type="ECO:0000256" key="13">
    <source>
        <dbReference type="ARBA" id="ARBA00023136"/>
    </source>
</evidence>
<comment type="subcellular location">
    <subcellularLocation>
        <location evidence="3">Cell membrane</location>
        <topology evidence="3">Peripheral membrane protein</topology>
        <orientation evidence="3">Cytoplasmic side</orientation>
    </subcellularLocation>
    <subcellularLocation>
        <location evidence="2">Cytoplasm</location>
        <location evidence="2">Cytoskeleton</location>
        <location evidence="2">Actin patch</location>
    </subcellularLocation>
    <subcellularLocation>
        <location evidence="1">Endosome membrane</location>
        <topology evidence="1">Peripheral membrane protein</topology>
        <orientation evidence="1">Cytoplasmic side</orientation>
    </subcellularLocation>
</comment>
<feature type="compositionally biased region" description="Polar residues" evidence="19">
    <location>
        <begin position="736"/>
        <end position="753"/>
    </location>
</feature>
<evidence type="ECO:0000256" key="17">
    <source>
        <dbReference type="ARBA" id="ARBA00029684"/>
    </source>
</evidence>
<feature type="compositionally biased region" description="Basic and acidic residues" evidence="19">
    <location>
        <begin position="872"/>
        <end position="904"/>
    </location>
</feature>
<keyword evidence="7" id="KW-0963">Cytoplasm</keyword>
<keyword evidence="14" id="KW-0009">Actin-binding</keyword>
<dbReference type="GO" id="GO:0003779">
    <property type="term" value="F:actin binding"/>
    <property type="evidence" value="ECO:0007669"/>
    <property type="project" value="UniProtKB-KW"/>
</dbReference>
<evidence type="ECO:0000256" key="2">
    <source>
        <dbReference type="ARBA" id="ARBA00004134"/>
    </source>
</evidence>
<sequence length="928" mass="104376">MAPIKRIEQWEIDRYWEIFSTLSNGGTHLTGAQAASVLKNSQLRDEQLERIWDLADVDNDGSLDFEEFCVAMRLIYDIMNGEYLDVPASLPDWLVPESKAHLVQATRAVSGGGERFARPQDDWDEDEAGEGLKDGFDWYMPPNERAKYEEIYTESRNQRDGKISFVALAELYESLDVPDTDVRSAWNLVNPKSEEGINKDACLAFLHILNNRHEGYRIPRSVPPSLRATFEQGKIEYNVDRMSAKQQAAEKWGAKRDDGTVTGRKAKFGDTYLSRLGVGERGVKGTDFSSTPRDGEWEEVRLKKQLRELTEKMEKMEEASQRRRERGGRREDDSKPALVKRELEQMMDYKRRELRDLENGEGKAKSGQSLKHFNEEIGMVKEQVDGLQEHLKKREAALQELKDQIEAERAGPERKHWSVHHSLLAQHTSDPDKENLSLGPNHATQVSHSTDDTIIELPECSTAIFELLLPYLYQGKNSPNASNLPTNEEKYAYATSCHGLHLISKRLGLCPLSDLALDAYRSALHSAHLVPDPAELTTIYKGCGPEHEPLKTLMIRIAARQIMDPEVERDVGAYEELFGSCPEFAVGVLRVIREESGGMLLRDPNEGGWACTFHDHEDGEECDGMIRPELEDIRTDLKPATRSQESDKPISSTDKPTRAPRKIRISNATIETPDKSIVADDSIKYSPPYHPTHPASINGIMKKSSSNSGESGTHLPRHRSKLNGTGAKVRFRDRSLSSSTERAVSIQNETLVGSPSKHISRGDGSEDYHENKLSIQRGSNTISNEEQTQDGAYHSRDPAKSVLDRTGREPGERLPWLKQENDSLSPTVSAEVTPGHRASTPTSPGETEKSTSTTPKPARMTEVLRIPPEKYVSPREIRFKDWKQSDQEVKRQRSGAKEKREGVKGIVKRIDGMNGVGQRNTNGFLSSR</sequence>
<feature type="region of interest" description="Disordered" evidence="19">
    <location>
        <begin position="691"/>
        <end position="904"/>
    </location>
</feature>
<feature type="domain" description="EH" evidence="20">
    <location>
        <begin position="11"/>
        <end position="101"/>
    </location>
</feature>
<reference evidence="22 23" key="1">
    <citation type="submission" date="2015-03" db="EMBL/GenBank/DDBJ databases">
        <title>RNA-seq based gene annotation and comparative genomics of four Zymoseptoria species reveal species-specific pathogenicity related genes and transposable element activity.</title>
        <authorList>
            <person name="Grandaubert J."/>
            <person name="Bhattacharyya A."/>
            <person name="Stukenbrock E.H."/>
        </authorList>
    </citation>
    <scope>NUCLEOTIDE SEQUENCE [LARGE SCALE GENOMIC DNA]</scope>
    <source>
        <strain evidence="22 23">Zb18110</strain>
    </source>
</reference>
<evidence type="ECO:0000313" key="22">
    <source>
        <dbReference type="EMBL" id="KJX99084.1"/>
    </source>
</evidence>
<evidence type="ECO:0000256" key="6">
    <source>
        <dbReference type="ARBA" id="ARBA00022475"/>
    </source>
</evidence>
<dbReference type="STRING" id="1047168.A0A0F4GNU1"/>
<dbReference type="GO" id="GO:0007015">
    <property type="term" value="P:actin filament organization"/>
    <property type="evidence" value="ECO:0007669"/>
    <property type="project" value="InterPro"/>
</dbReference>
<evidence type="ECO:0000256" key="19">
    <source>
        <dbReference type="SAM" id="MobiDB-lite"/>
    </source>
</evidence>
<feature type="domain" description="EH" evidence="20">
    <location>
        <begin position="144"/>
        <end position="233"/>
    </location>
</feature>
<evidence type="ECO:0000256" key="8">
    <source>
        <dbReference type="ARBA" id="ARBA00022583"/>
    </source>
</evidence>
<evidence type="ECO:0000256" key="10">
    <source>
        <dbReference type="ARBA" id="ARBA00022753"/>
    </source>
</evidence>
<evidence type="ECO:0000256" key="12">
    <source>
        <dbReference type="ARBA" id="ARBA00023054"/>
    </source>
</evidence>
<keyword evidence="6" id="KW-1003">Cell membrane</keyword>
<comment type="subunit">
    <text evidence="5">Component of the PAN1 actin cytoskeleton-regulatory complex.</text>
</comment>
<feature type="compositionally biased region" description="Basic and acidic residues" evidence="19">
    <location>
        <begin position="634"/>
        <end position="648"/>
    </location>
</feature>
<feature type="compositionally biased region" description="Polar residues" evidence="19">
    <location>
        <begin position="839"/>
        <end position="855"/>
    </location>
</feature>
<dbReference type="EMBL" id="LAFY01000366">
    <property type="protein sequence ID" value="KJX99084.1"/>
    <property type="molecule type" value="Genomic_DNA"/>
</dbReference>
<proteinExistence type="inferred from homology"/>
<feature type="compositionally biased region" description="Polar residues" evidence="19">
    <location>
        <begin position="773"/>
        <end position="790"/>
    </location>
</feature>
<evidence type="ECO:0000256" key="11">
    <source>
        <dbReference type="ARBA" id="ARBA00022837"/>
    </source>
</evidence>
<dbReference type="OrthoDB" id="1716625at2759"/>
<name>A0A0F4GNU1_9PEZI</name>
<evidence type="ECO:0000256" key="3">
    <source>
        <dbReference type="ARBA" id="ARBA00004413"/>
    </source>
</evidence>
<dbReference type="InterPro" id="IPR002048">
    <property type="entry name" value="EF_hand_dom"/>
</dbReference>
<comment type="function">
    <text evidence="16">Component of the PAN1 actin cytoskeleton-regulatory complex required for the internalization of endosomes during actin-coupled endocytosis. The complex links the site of endocytosis to the cell membrane-associated actin cytoskeleton. Mediates uptake of external molecules and vacuolar degradation of plasma membrane proteins. Plays a role in the proper organization of the cell membrane-associated actin cytoskeleton and promotes its destabilization.</text>
</comment>
<dbReference type="SMART" id="SM00027">
    <property type="entry name" value="EH"/>
    <property type="match status" value="2"/>
</dbReference>
<dbReference type="InterPro" id="IPR011992">
    <property type="entry name" value="EF-hand-dom_pair"/>
</dbReference>
<dbReference type="InterPro" id="IPR018247">
    <property type="entry name" value="EF_Hand_1_Ca_BS"/>
</dbReference>
<dbReference type="InterPro" id="IPR000261">
    <property type="entry name" value="EH_dom"/>
</dbReference>
<dbReference type="SMART" id="SM00054">
    <property type="entry name" value="EFh"/>
    <property type="match status" value="1"/>
</dbReference>
<dbReference type="PROSITE" id="PS50222">
    <property type="entry name" value="EF_HAND_2"/>
    <property type="match status" value="1"/>
</dbReference>
<keyword evidence="23" id="KW-1185">Reference proteome</keyword>
<comment type="caution">
    <text evidence="22">The sequence shown here is derived from an EMBL/GenBank/DDBJ whole genome shotgun (WGS) entry which is preliminary data.</text>
</comment>